<dbReference type="AlphaFoldDB" id="A0A3Q1H745"/>
<reference evidence="1" key="3">
    <citation type="submission" date="2025-09" db="UniProtKB">
        <authorList>
            <consortium name="Ensembl"/>
        </authorList>
    </citation>
    <scope>IDENTIFICATION</scope>
</reference>
<keyword evidence="2" id="KW-1185">Reference proteome</keyword>
<dbReference type="Ensembl" id="ENSATET00000000641.2">
    <property type="protein sequence ID" value="ENSATEP00000000628.1"/>
    <property type="gene ID" value="ENSATEG00000000469.2"/>
</dbReference>
<organism evidence="1 2">
    <name type="scientific">Anabas testudineus</name>
    <name type="common">Climbing perch</name>
    <name type="synonym">Anthias testudineus</name>
    <dbReference type="NCBI Taxonomy" id="64144"/>
    <lineage>
        <taxon>Eukaryota</taxon>
        <taxon>Metazoa</taxon>
        <taxon>Chordata</taxon>
        <taxon>Craniata</taxon>
        <taxon>Vertebrata</taxon>
        <taxon>Euteleostomi</taxon>
        <taxon>Actinopterygii</taxon>
        <taxon>Neopterygii</taxon>
        <taxon>Teleostei</taxon>
        <taxon>Neoteleostei</taxon>
        <taxon>Acanthomorphata</taxon>
        <taxon>Anabantaria</taxon>
        <taxon>Anabantiformes</taxon>
        <taxon>Anabantoidei</taxon>
        <taxon>Anabantidae</taxon>
        <taxon>Anabas</taxon>
    </lineage>
</organism>
<accession>A0A3Q1H745</accession>
<dbReference type="InParanoid" id="A0A3Q1H745"/>
<name>A0A3Q1H745_ANATE</name>
<reference evidence="1" key="1">
    <citation type="submission" date="2021-04" db="EMBL/GenBank/DDBJ databases">
        <authorList>
            <consortium name="Wellcome Sanger Institute Data Sharing"/>
        </authorList>
    </citation>
    <scope>NUCLEOTIDE SEQUENCE [LARGE SCALE GENOMIC DNA]</scope>
</reference>
<protein>
    <submittedName>
        <fullName evidence="1">Uncharacterized protein</fullName>
    </submittedName>
</protein>
<dbReference type="Proteomes" id="UP000265040">
    <property type="component" value="Chromosome 11"/>
</dbReference>
<proteinExistence type="predicted"/>
<dbReference type="OrthoDB" id="2161at2759"/>
<reference evidence="1" key="2">
    <citation type="submission" date="2025-08" db="UniProtKB">
        <authorList>
            <consortium name="Ensembl"/>
        </authorList>
    </citation>
    <scope>IDENTIFICATION</scope>
</reference>
<evidence type="ECO:0000313" key="1">
    <source>
        <dbReference type="Ensembl" id="ENSATEP00000000628.1"/>
    </source>
</evidence>
<sequence length="79" mass="9015">MKVVFTKHPLIVLQTDLPRRADPTELKHASIKKNDECFMSPQDLVVCFLHAHTDIDEATKLLAGVVDKGEMLSFLAFYW</sequence>
<evidence type="ECO:0000313" key="2">
    <source>
        <dbReference type="Proteomes" id="UP000265040"/>
    </source>
</evidence>